<evidence type="ECO:0000256" key="5">
    <source>
        <dbReference type="ARBA" id="ARBA00022705"/>
    </source>
</evidence>
<feature type="domain" description="Toprim" evidence="15">
    <location>
        <begin position="264"/>
        <end position="345"/>
    </location>
</feature>
<keyword evidence="7 12" id="KW-0863">Zinc-finger</keyword>
<dbReference type="Pfam" id="PF01807">
    <property type="entry name" value="Zn_ribbon_DnaG"/>
    <property type="match status" value="1"/>
</dbReference>
<dbReference type="Gene3D" id="3.90.980.10">
    <property type="entry name" value="DNA primase, catalytic core, N-terminal domain"/>
    <property type="match status" value="1"/>
</dbReference>
<dbReference type="PANTHER" id="PTHR30313">
    <property type="entry name" value="DNA PRIMASE"/>
    <property type="match status" value="1"/>
</dbReference>
<comment type="domain">
    <text evidence="12">Contains an N-terminal zinc-binding domain, a central core domain that contains the primase activity, and a C-terminal DnaB-binding domain.</text>
</comment>
<keyword evidence="3 12" id="KW-0808">Transferase</keyword>
<dbReference type="GO" id="GO:0003677">
    <property type="term" value="F:DNA binding"/>
    <property type="evidence" value="ECO:0007669"/>
    <property type="project" value="UniProtKB-KW"/>
</dbReference>
<keyword evidence="5 12" id="KW-0235">DNA replication</keyword>
<dbReference type="InterPro" id="IPR006295">
    <property type="entry name" value="DNA_primase_DnaG"/>
</dbReference>
<name>A0A9X2JGC4_9BACT</name>
<dbReference type="InterPro" id="IPR034151">
    <property type="entry name" value="TOPRIM_DnaG_bac"/>
</dbReference>
<dbReference type="GO" id="GO:0008270">
    <property type="term" value="F:zinc ion binding"/>
    <property type="evidence" value="ECO:0007669"/>
    <property type="project" value="UniProtKB-UniRule"/>
</dbReference>
<dbReference type="GO" id="GO:0005737">
    <property type="term" value="C:cytoplasm"/>
    <property type="evidence" value="ECO:0007669"/>
    <property type="project" value="TreeGrafter"/>
</dbReference>
<evidence type="ECO:0000256" key="11">
    <source>
        <dbReference type="ARBA" id="ARBA00023163"/>
    </source>
</evidence>
<dbReference type="HAMAP" id="MF_00974">
    <property type="entry name" value="DNA_primase_DnaG"/>
    <property type="match status" value="1"/>
</dbReference>
<proteinExistence type="inferred from homology"/>
<dbReference type="PANTHER" id="PTHR30313:SF2">
    <property type="entry name" value="DNA PRIMASE"/>
    <property type="match status" value="1"/>
</dbReference>
<comment type="cofactor">
    <cofactor evidence="12 13 14">
        <name>Zn(2+)</name>
        <dbReference type="ChEBI" id="CHEBI:29105"/>
    </cofactor>
    <text evidence="12 13 14">Binds 1 zinc ion per monomer.</text>
</comment>
<keyword evidence="8 12" id="KW-0862">Zinc</keyword>
<evidence type="ECO:0000259" key="15">
    <source>
        <dbReference type="PROSITE" id="PS50880"/>
    </source>
</evidence>
<dbReference type="InterPro" id="IPR013264">
    <property type="entry name" value="DNAG_N"/>
</dbReference>
<dbReference type="SUPFAM" id="SSF57783">
    <property type="entry name" value="Zinc beta-ribbon"/>
    <property type="match status" value="1"/>
</dbReference>
<evidence type="ECO:0000256" key="14">
    <source>
        <dbReference type="PIRSR" id="PIRSR002811-1"/>
    </source>
</evidence>
<evidence type="ECO:0000256" key="13">
    <source>
        <dbReference type="PIRNR" id="PIRNR002811"/>
    </source>
</evidence>
<dbReference type="InterPro" id="IPR050219">
    <property type="entry name" value="DnaG_primase"/>
</dbReference>
<evidence type="ECO:0000256" key="8">
    <source>
        <dbReference type="ARBA" id="ARBA00022833"/>
    </source>
</evidence>
<comment type="caution">
    <text evidence="16">The sequence shown here is derived from an EMBL/GenBank/DDBJ whole genome shotgun (WGS) entry which is preliminary data.</text>
</comment>
<dbReference type="Pfam" id="PF08275">
    <property type="entry name" value="DNAG_N"/>
    <property type="match status" value="1"/>
</dbReference>
<evidence type="ECO:0000256" key="9">
    <source>
        <dbReference type="ARBA" id="ARBA00022842"/>
    </source>
</evidence>
<dbReference type="AlphaFoldDB" id="A0A9X2JGC4"/>
<dbReference type="InterPro" id="IPR002694">
    <property type="entry name" value="Znf_CHC2"/>
</dbReference>
<dbReference type="Gene3D" id="3.90.580.10">
    <property type="entry name" value="Zinc finger, CHC2-type domain"/>
    <property type="match status" value="1"/>
</dbReference>
<keyword evidence="10 12" id="KW-0238">DNA-binding</keyword>
<dbReference type="InterPro" id="IPR036977">
    <property type="entry name" value="DNA_primase_Znf_CHC2"/>
</dbReference>
<gene>
    <name evidence="12 16" type="primary">dnaG</name>
    <name evidence="16" type="ORF">NG895_11800</name>
</gene>
<dbReference type="SMART" id="SM00493">
    <property type="entry name" value="TOPRIM"/>
    <property type="match status" value="1"/>
</dbReference>
<dbReference type="PROSITE" id="PS50880">
    <property type="entry name" value="TOPRIM"/>
    <property type="match status" value="1"/>
</dbReference>
<sequence>MDYGSAHDSKEQVRQAVDIVDLVGSYLQLRRQGRGYVAHCPWHDDTRPSLQVNPERQTFKCWVCDIGGDVFSFAMRMERLEFREALEMLAERAGIQLASTPGPKVEPGSPGDKKTQLAALAWAADVFHRHLLAAPESRDVQQYLADRGINDQMRDHFQIGFSAPDWEWLVRQARATQFSPAVLERVGLIGSRDGGGHYDRFRGRLIFPIRDVRSRPIAFGGRVLPQFADDRSAKYVNSPETPLYSKSEQLYALDIAREAVAERGNIVVMEGYTDVIMAHQYGVTNAVACCGTALGERHLHLLRRFTDQVVLVLDGDEAGQKRTSEVLELFVANQVDLRVLTLPAGLDPCDYLQANGREAWDALIATARDALDHKMWLVEQRVGMNPPTHIAAEAVEELLAVLAKVEVSAGQTSSSALLREQQALGRIARRFYLREDDLRERLKTLRRATTRLTHASEEEAPVVVDHAMPAVLSRWEQEIFELVLSDSALVGPILDNIPETAMESRPAQWLYELCHQLHSAHQPVTFDQLMAKATHERQQKLLIDIDESAGEKRESDHDQRLTDLVEHYRKHHEEQNRRADIANLRDGNLDQHAEEQLLSKFFDNLKRRQSGSLSTDG</sequence>
<comment type="function">
    <text evidence="12 13">RNA polymerase that catalyzes the synthesis of short RNA molecules used as primers for DNA polymerase during DNA replication.</text>
</comment>
<evidence type="ECO:0000313" key="16">
    <source>
        <dbReference type="EMBL" id="MCO6044591.1"/>
    </source>
</evidence>
<keyword evidence="11 12" id="KW-0804">Transcription</keyword>
<evidence type="ECO:0000256" key="10">
    <source>
        <dbReference type="ARBA" id="ARBA00023125"/>
    </source>
</evidence>
<dbReference type="PIRSF" id="PIRSF002811">
    <property type="entry name" value="DnaG"/>
    <property type="match status" value="1"/>
</dbReference>
<dbReference type="GO" id="GO:0000428">
    <property type="term" value="C:DNA-directed RNA polymerase complex"/>
    <property type="evidence" value="ECO:0007669"/>
    <property type="project" value="UniProtKB-KW"/>
</dbReference>
<keyword evidence="9" id="KW-0460">Magnesium</keyword>
<dbReference type="InterPro" id="IPR030846">
    <property type="entry name" value="DnaG_bac"/>
</dbReference>
<keyword evidence="4 12" id="KW-0548">Nucleotidyltransferase</keyword>
<keyword evidence="6 12" id="KW-0479">Metal-binding</keyword>
<keyword evidence="17" id="KW-1185">Reference proteome</keyword>
<evidence type="ECO:0000256" key="4">
    <source>
        <dbReference type="ARBA" id="ARBA00022695"/>
    </source>
</evidence>
<keyword evidence="2 12" id="KW-0639">Primosome</keyword>
<dbReference type="InterPro" id="IPR006171">
    <property type="entry name" value="TOPRIM_dom"/>
</dbReference>
<evidence type="ECO:0000256" key="1">
    <source>
        <dbReference type="ARBA" id="ARBA00022478"/>
    </source>
</evidence>
<dbReference type="GO" id="GO:0003899">
    <property type="term" value="F:DNA-directed RNA polymerase activity"/>
    <property type="evidence" value="ECO:0007669"/>
    <property type="project" value="UniProtKB-UniRule"/>
</dbReference>
<dbReference type="NCBIfam" id="TIGR01391">
    <property type="entry name" value="dnaG"/>
    <property type="match status" value="1"/>
</dbReference>
<evidence type="ECO:0000256" key="7">
    <source>
        <dbReference type="ARBA" id="ARBA00022771"/>
    </source>
</evidence>
<dbReference type="RefSeq" id="WP_252852701.1">
    <property type="nucleotide sequence ID" value="NZ_JAMXLR010000036.1"/>
</dbReference>
<dbReference type="GO" id="GO:1990077">
    <property type="term" value="C:primosome complex"/>
    <property type="evidence" value="ECO:0007669"/>
    <property type="project" value="UniProtKB-KW"/>
</dbReference>
<dbReference type="Pfam" id="PF13155">
    <property type="entry name" value="Toprim_2"/>
    <property type="match status" value="1"/>
</dbReference>
<dbReference type="CDD" id="cd03364">
    <property type="entry name" value="TOPRIM_DnaG_primases"/>
    <property type="match status" value="1"/>
</dbReference>
<dbReference type="Gene3D" id="3.40.1360.10">
    <property type="match status" value="1"/>
</dbReference>
<dbReference type="FunFam" id="3.90.580.10:FF:000001">
    <property type="entry name" value="DNA primase"/>
    <property type="match status" value="1"/>
</dbReference>
<evidence type="ECO:0000256" key="6">
    <source>
        <dbReference type="ARBA" id="ARBA00022723"/>
    </source>
</evidence>
<dbReference type="InterPro" id="IPR037068">
    <property type="entry name" value="DNA_primase_core_N_sf"/>
</dbReference>
<feature type="zinc finger region" description="CHC2-type" evidence="12 14">
    <location>
        <begin position="40"/>
        <end position="64"/>
    </location>
</feature>
<evidence type="ECO:0000256" key="3">
    <source>
        <dbReference type="ARBA" id="ARBA00022679"/>
    </source>
</evidence>
<evidence type="ECO:0000256" key="2">
    <source>
        <dbReference type="ARBA" id="ARBA00022515"/>
    </source>
</evidence>
<dbReference type="SMART" id="SM00400">
    <property type="entry name" value="ZnF_CHCC"/>
    <property type="match status" value="1"/>
</dbReference>
<dbReference type="Proteomes" id="UP001155241">
    <property type="component" value="Unassembled WGS sequence"/>
</dbReference>
<evidence type="ECO:0000256" key="12">
    <source>
        <dbReference type="HAMAP-Rule" id="MF_00974"/>
    </source>
</evidence>
<protein>
    <recommendedName>
        <fullName evidence="12 13">DNA primase</fullName>
        <ecNumber evidence="12">2.7.7.101</ecNumber>
    </recommendedName>
</protein>
<organism evidence="16 17">
    <name type="scientific">Aeoliella straminimaris</name>
    <dbReference type="NCBI Taxonomy" id="2954799"/>
    <lineage>
        <taxon>Bacteria</taxon>
        <taxon>Pseudomonadati</taxon>
        <taxon>Planctomycetota</taxon>
        <taxon>Planctomycetia</taxon>
        <taxon>Pirellulales</taxon>
        <taxon>Lacipirellulaceae</taxon>
        <taxon>Aeoliella</taxon>
    </lineage>
</organism>
<accession>A0A9X2JGC4</accession>
<comment type="catalytic activity">
    <reaction evidence="12">
        <text>ssDNA + n NTP = ssDNA/pppN(pN)n-1 hybrid + (n-1) diphosphate.</text>
        <dbReference type="EC" id="2.7.7.101"/>
    </reaction>
</comment>
<comment type="subunit">
    <text evidence="12">Monomer. Interacts with DnaB.</text>
</comment>
<comment type="similarity">
    <text evidence="12 13">Belongs to the DnaG primase family.</text>
</comment>
<dbReference type="EMBL" id="JAMXLR010000036">
    <property type="protein sequence ID" value="MCO6044591.1"/>
    <property type="molecule type" value="Genomic_DNA"/>
</dbReference>
<dbReference type="GO" id="GO:0006269">
    <property type="term" value="P:DNA replication, synthesis of primer"/>
    <property type="evidence" value="ECO:0007669"/>
    <property type="project" value="UniProtKB-UniRule"/>
</dbReference>
<dbReference type="EC" id="2.7.7.101" evidence="12"/>
<keyword evidence="1 12" id="KW-0240">DNA-directed RNA polymerase</keyword>
<dbReference type="SUPFAM" id="SSF56731">
    <property type="entry name" value="DNA primase core"/>
    <property type="match status" value="1"/>
</dbReference>
<reference evidence="16" key="1">
    <citation type="submission" date="2022-06" db="EMBL/GenBank/DDBJ databases">
        <title>Aeoliella straminimaris, a novel planctomycete from sediments.</title>
        <authorList>
            <person name="Vitorino I.R."/>
            <person name="Lage O.M."/>
        </authorList>
    </citation>
    <scope>NUCLEOTIDE SEQUENCE</scope>
    <source>
        <strain evidence="16">ICT_H6.2</strain>
    </source>
</reference>
<evidence type="ECO:0000313" key="17">
    <source>
        <dbReference type="Proteomes" id="UP001155241"/>
    </source>
</evidence>